<evidence type="ECO:0000256" key="4">
    <source>
        <dbReference type="ARBA" id="ARBA00023163"/>
    </source>
</evidence>
<dbReference type="PANTHER" id="PTHR11945">
    <property type="entry name" value="MADS BOX PROTEIN"/>
    <property type="match status" value="1"/>
</dbReference>
<evidence type="ECO:0000256" key="1">
    <source>
        <dbReference type="ARBA" id="ARBA00004123"/>
    </source>
</evidence>
<keyword evidence="3" id="KW-0238">DNA-binding</keyword>
<evidence type="ECO:0000256" key="2">
    <source>
        <dbReference type="ARBA" id="ARBA00023015"/>
    </source>
</evidence>
<dbReference type="InterPro" id="IPR033897">
    <property type="entry name" value="SRF-like_MADS-box"/>
</dbReference>
<evidence type="ECO:0000313" key="9">
    <source>
        <dbReference type="Proteomes" id="UP001291926"/>
    </source>
</evidence>
<dbReference type="InterPro" id="IPR036879">
    <property type="entry name" value="TF_MADSbox_sf"/>
</dbReference>
<dbReference type="InterPro" id="IPR002100">
    <property type="entry name" value="TF_MADSbox"/>
</dbReference>
<keyword evidence="9" id="KW-1185">Reference proteome</keyword>
<comment type="subcellular location">
    <subcellularLocation>
        <location evidence="1">Nucleus</location>
    </subcellularLocation>
</comment>
<sequence>MTRKKVVIAYITNESRRKASFNKRKKGLIKKVSELSTLCGVETCAIVYKPNEPEPEVWPSQLGAQVVLERLHMLPQVDQMKRMVNQESFKRQQIKKAEDELYRLRKENKHKELELFMYRCIAGKASLRDFDWHDTIDMNFVIDETLKKINSRKNELSSVNGRHHSASSSYEVVNPAMTRDVHRNGSPLGPLNSSNTI</sequence>
<protein>
    <recommendedName>
        <fullName evidence="7">MADS-box domain-containing protein</fullName>
    </recommendedName>
</protein>
<organism evidence="8 9">
    <name type="scientific">Penstemon davidsonii</name>
    <dbReference type="NCBI Taxonomy" id="160366"/>
    <lineage>
        <taxon>Eukaryota</taxon>
        <taxon>Viridiplantae</taxon>
        <taxon>Streptophyta</taxon>
        <taxon>Embryophyta</taxon>
        <taxon>Tracheophyta</taxon>
        <taxon>Spermatophyta</taxon>
        <taxon>Magnoliopsida</taxon>
        <taxon>eudicotyledons</taxon>
        <taxon>Gunneridae</taxon>
        <taxon>Pentapetalae</taxon>
        <taxon>asterids</taxon>
        <taxon>lamiids</taxon>
        <taxon>Lamiales</taxon>
        <taxon>Plantaginaceae</taxon>
        <taxon>Cheloneae</taxon>
        <taxon>Penstemon</taxon>
    </lineage>
</organism>
<dbReference type="PROSITE" id="PS50066">
    <property type="entry name" value="MADS_BOX_2"/>
    <property type="match status" value="1"/>
</dbReference>
<evidence type="ECO:0000256" key="5">
    <source>
        <dbReference type="ARBA" id="ARBA00023242"/>
    </source>
</evidence>
<keyword evidence="2" id="KW-0805">Transcription regulation</keyword>
<dbReference type="SMART" id="SM00432">
    <property type="entry name" value="MADS"/>
    <property type="match status" value="1"/>
</dbReference>
<keyword evidence="5" id="KW-0539">Nucleus</keyword>
<feature type="coiled-coil region" evidence="6">
    <location>
        <begin position="80"/>
        <end position="114"/>
    </location>
</feature>
<comment type="caution">
    <text evidence="8">The sequence shown here is derived from an EMBL/GenBank/DDBJ whole genome shotgun (WGS) entry which is preliminary data.</text>
</comment>
<evidence type="ECO:0000256" key="3">
    <source>
        <dbReference type="ARBA" id="ARBA00023125"/>
    </source>
</evidence>
<dbReference type="Proteomes" id="UP001291926">
    <property type="component" value="Unassembled WGS sequence"/>
</dbReference>
<name>A0ABR0D5F8_9LAMI</name>
<dbReference type="Pfam" id="PF00319">
    <property type="entry name" value="SRF-TF"/>
    <property type="match status" value="1"/>
</dbReference>
<accession>A0ABR0D5F8</accession>
<evidence type="ECO:0000313" key="8">
    <source>
        <dbReference type="EMBL" id="KAK4484240.1"/>
    </source>
</evidence>
<dbReference type="SUPFAM" id="SSF55455">
    <property type="entry name" value="SRF-like"/>
    <property type="match status" value="1"/>
</dbReference>
<dbReference type="PANTHER" id="PTHR11945:SF387">
    <property type="entry name" value="AGAMOUS-LIKE MADS-BOX PROTEIN AGL80"/>
    <property type="match status" value="1"/>
</dbReference>
<dbReference type="Gene3D" id="3.40.1810.10">
    <property type="entry name" value="Transcription factor, MADS-box"/>
    <property type="match status" value="1"/>
</dbReference>
<keyword evidence="4" id="KW-0804">Transcription</keyword>
<feature type="domain" description="MADS-box" evidence="7">
    <location>
        <begin position="1"/>
        <end position="48"/>
    </location>
</feature>
<dbReference type="PRINTS" id="PR00404">
    <property type="entry name" value="MADSDOMAIN"/>
</dbReference>
<dbReference type="EMBL" id="JAYDYQ010002534">
    <property type="protein sequence ID" value="KAK4484240.1"/>
    <property type="molecule type" value="Genomic_DNA"/>
</dbReference>
<keyword evidence="6" id="KW-0175">Coiled coil</keyword>
<gene>
    <name evidence="8" type="ORF">RD792_011464</name>
</gene>
<proteinExistence type="predicted"/>
<evidence type="ECO:0000256" key="6">
    <source>
        <dbReference type="SAM" id="Coils"/>
    </source>
</evidence>
<evidence type="ECO:0000259" key="7">
    <source>
        <dbReference type="PROSITE" id="PS50066"/>
    </source>
</evidence>
<reference evidence="8 9" key="1">
    <citation type="journal article" date="2023" name="bioRxiv">
        <title>Genome report: Whole genome sequence and annotation of Penstemon davidsonii.</title>
        <authorList>
            <person name="Ostevik K.L."/>
            <person name="Alabady M."/>
            <person name="Zhang M."/>
            <person name="Rausher M.D."/>
        </authorList>
    </citation>
    <scope>NUCLEOTIDE SEQUENCE [LARGE SCALE GENOMIC DNA]</scope>
    <source>
        <strain evidence="8">DNT005</strain>
        <tissue evidence="8">Whole leaf</tissue>
    </source>
</reference>
<dbReference type="CDD" id="cd00266">
    <property type="entry name" value="MADS_SRF_like"/>
    <property type="match status" value="1"/>
</dbReference>